<feature type="region of interest" description="Disordered" evidence="1">
    <location>
        <begin position="129"/>
        <end position="170"/>
    </location>
</feature>
<evidence type="ECO:0000313" key="4">
    <source>
        <dbReference type="WBParaSite" id="BPAG_0001114801-mRNA-1"/>
    </source>
</evidence>
<evidence type="ECO:0000313" key="2">
    <source>
        <dbReference type="EMBL" id="VDN92296.1"/>
    </source>
</evidence>
<dbReference type="WBParaSite" id="BPAG_0001114801-mRNA-1">
    <property type="protein sequence ID" value="BPAG_0001114801-mRNA-1"/>
    <property type="gene ID" value="BPAG_0001114801"/>
</dbReference>
<protein>
    <submittedName>
        <fullName evidence="2 4">Uncharacterized protein</fullName>
    </submittedName>
</protein>
<dbReference type="EMBL" id="UZAD01013213">
    <property type="protein sequence ID" value="VDN92296.1"/>
    <property type="molecule type" value="Genomic_DNA"/>
</dbReference>
<dbReference type="STRING" id="6280.A0A0N4TR87"/>
<organism evidence="4">
    <name type="scientific">Brugia pahangi</name>
    <name type="common">Filarial nematode worm</name>
    <dbReference type="NCBI Taxonomy" id="6280"/>
    <lineage>
        <taxon>Eukaryota</taxon>
        <taxon>Metazoa</taxon>
        <taxon>Ecdysozoa</taxon>
        <taxon>Nematoda</taxon>
        <taxon>Chromadorea</taxon>
        <taxon>Rhabditida</taxon>
        <taxon>Spirurina</taxon>
        <taxon>Spiruromorpha</taxon>
        <taxon>Filarioidea</taxon>
        <taxon>Onchocercidae</taxon>
        <taxon>Brugia</taxon>
    </lineage>
</organism>
<reference evidence="4" key="1">
    <citation type="submission" date="2017-02" db="UniProtKB">
        <authorList>
            <consortium name="WormBaseParasite"/>
        </authorList>
    </citation>
    <scope>IDENTIFICATION</scope>
</reference>
<keyword evidence="3" id="KW-1185">Reference proteome</keyword>
<gene>
    <name evidence="2" type="ORF">BPAG_LOCUS11110</name>
</gene>
<reference evidence="2 3" key="2">
    <citation type="submission" date="2018-11" db="EMBL/GenBank/DDBJ databases">
        <authorList>
            <consortium name="Pathogen Informatics"/>
        </authorList>
    </citation>
    <scope>NUCLEOTIDE SEQUENCE [LARGE SCALE GENOMIC DNA]</scope>
</reference>
<feature type="compositionally biased region" description="Polar residues" evidence="1">
    <location>
        <begin position="132"/>
        <end position="144"/>
    </location>
</feature>
<evidence type="ECO:0000256" key="1">
    <source>
        <dbReference type="SAM" id="MobiDB-lite"/>
    </source>
</evidence>
<dbReference type="Proteomes" id="UP000278627">
    <property type="component" value="Unassembled WGS sequence"/>
</dbReference>
<name>A0A0N4TR87_BRUPA</name>
<proteinExistence type="predicted"/>
<evidence type="ECO:0000313" key="3">
    <source>
        <dbReference type="Proteomes" id="UP000278627"/>
    </source>
</evidence>
<dbReference type="AlphaFoldDB" id="A0A0N4TR87"/>
<feature type="compositionally biased region" description="Basic and acidic residues" evidence="1">
    <location>
        <begin position="72"/>
        <end position="89"/>
    </location>
</feature>
<feature type="region of interest" description="Disordered" evidence="1">
    <location>
        <begin position="63"/>
        <end position="105"/>
    </location>
</feature>
<sequence>MEISETYFRRKTRRYGDDEKSQQTFLKDQSDLKLRFDEAVEGISERWSGNIEKILRNIPNKAESSQKIFTSKKSDKSGKRQIIKDDKAIKGVAGEQYGTNENYSQDTKIDATKKSMVSWKLTNSMEKKDDTNQYFHLNRPSKNQMWPKERKRGASGAEESNSDDKYLLAA</sequence>
<accession>A0A0N4TR87</accession>